<proteinExistence type="predicted"/>
<dbReference type="Proteomes" id="UP001238603">
    <property type="component" value="Unassembled WGS sequence"/>
</dbReference>
<dbReference type="EMBL" id="JASVDS010000008">
    <property type="protein sequence ID" value="MDL5034401.1"/>
    <property type="molecule type" value="Genomic_DNA"/>
</dbReference>
<dbReference type="RefSeq" id="WP_285984476.1">
    <property type="nucleotide sequence ID" value="NZ_JASVDS010000008.1"/>
</dbReference>
<protein>
    <submittedName>
        <fullName evidence="1">Phage Gp37/Gp68 family protein</fullName>
    </submittedName>
</protein>
<organism evidence="1 2">
    <name type="scientific">Roseateles subflavus</name>
    <dbReference type="NCBI Taxonomy" id="3053353"/>
    <lineage>
        <taxon>Bacteria</taxon>
        <taxon>Pseudomonadati</taxon>
        <taxon>Pseudomonadota</taxon>
        <taxon>Betaproteobacteria</taxon>
        <taxon>Burkholderiales</taxon>
        <taxon>Sphaerotilaceae</taxon>
        <taxon>Roseateles</taxon>
    </lineage>
</organism>
<reference evidence="1 2" key="1">
    <citation type="submission" date="2023-06" db="EMBL/GenBank/DDBJ databases">
        <title>Pelomonas sp. APW6 16S ribosomal RNA gene genome sequencing and assembly.</title>
        <authorList>
            <person name="Woo H."/>
        </authorList>
    </citation>
    <scope>NUCLEOTIDE SEQUENCE [LARGE SCALE GENOMIC DNA]</scope>
    <source>
        <strain evidence="1 2">APW6</strain>
    </source>
</reference>
<evidence type="ECO:0000313" key="1">
    <source>
        <dbReference type="EMBL" id="MDL5034401.1"/>
    </source>
</evidence>
<gene>
    <name evidence="1" type="ORF">QRD43_21035</name>
</gene>
<dbReference type="Pfam" id="PF07505">
    <property type="entry name" value="DUF5131"/>
    <property type="match status" value="1"/>
</dbReference>
<dbReference type="InterPro" id="IPR011101">
    <property type="entry name" value="DUF5131"/>
</dbReference>
<accession>A0ABT7LNF0</accession>
<sequence length="366" mass="40951">MAETVIEWVHTPDGEVGYTHNPWIGCEHISLACDNCYAEVDAPARVLRAKGMETWGPHASRYRTSDANLKQPGRWNRKAGTLGKRLRVFCASQSDWLDNKVPVRWLVDLLEVIRQTPNLDWLMLTKRIGIWRTRLEEACSLASSIGLTDLATWISDWLAGKAPDHVWLGATVVNQVEVDRDVKKLLRTPATRRFLSMEPLLGPVSFEGLFANFSNPADGTNALEALDWVIVGGESGPNARPMHPDWVRSLRDQCDAVDVPFLFKQWGAWLPINQQDEAFTNRLYVSNRKARLHQDQGVLDDIYGRRCTVPFAVVHADGSVHEPMEPLAFLAGTGAMTTFKVDKKAAGRLLDGRLHDASPQPQLLTA</sequence>
<keyword evidence="2" id="KW-1185">Reference proteome</keyword>
<name>A0ABT7LNF0_9BURK</name>
<comment type="caution">
    <text evidence="1">The sequence shown here is derived from an EMBL/GenBank/DDBJ whole genome shotgun (WGS) entry which is preliminary data.</text>
</comment>
<evidence type="ECO:0000313" key="2">
    <source>
        <dbReference type="Proteomes" id="UP001238603"/>
    </source>
</evidence>